<evidence type="ECO:0000313" key="3">
    <source>
        <dbReference type="Proteomes" id="UP000026714"/>
    </source>
</evidence>
<name>A0A059KLL1_9BURK</name>
<organism evidence="2 3">
    <name type="scientific">Sphaerotilus natans subsp. natans DSM 6575</name>
    <dbReference type="NCBI Taxonomy" id="1286631"/>
    <lineage>
        <taxon>Bacteria</taxon>
        <taxon>Pseudomonadati</taxon>
        <taxon>Pseudomonadota</taxon>
        <taxon>Betaproteobacteria</taxon>
        <taxon>Burkholderiales</taxon>
        <taxon>Sphaerotilaceae</taxon>
        <taxon>Sphaerotilus</taxon>
    </lineage>
</organism>
<dbReference type="EMBL" id="AZRA01000050">
    <property type="protein sequence ID" value="KDB52351.1"/>
    <property type="molecule type" value="Genomic_DNA"/>
</dbReference>
<evidence type="ECO:0000256" key="1">
    <source>
        <dbReference type="SAM" id="MobiDB-lite"/>
    </source>
</evidence>
<evidence type="ECO:0000313" key="2">
    <source>
        <dbReference type="EMBL" id="KDB52351.1"/>
    </source>
</evidence>
<sequence>MVGADGCRCGHARFSFAPDGSRRMGRSSVAGVSARGDRTVP</sequence>
<dbReference type="Proteomes" id="UP000026714">
    <property type="component" value="Unassembled WGS sequence"/>
</dbReference>
<feature type="region of interest" description="Disordered" evidence="1">
    <location>
        <begin position="16"/>
        <end position="41"/>
    </location>
</feature>
<reference evidence="2 3" key="1">
    <citation type="journal article" date="2014" name="FEMS Microbiol. Ecol.">
        <title>Sphaerotilus natans encrusted with nanoball-shaped Fe(III) oxide minerals formed by nitrate-reducing mixotrophic Fe(II) oxidation.</title>
        <authorList>
            <person name="Park S."/>
            <person name="Kim D.H."/>
            <person name="Lee J.H."/>
            <person name="Hur H.G."/>
        </authorList>
    </citation>
    <scope>NUCLEOTIDE SEQUENCE [LARGE SCALE GENOMIC DNA]</scope>
    <source>
        <strain evidence="2 3">DSM 6575</strain>
    </source>
</reference>
<gene>
    <name evidence="2" type="ORF">X805_19660</name>
</gene>
<protein>
    <submittedName>
        <fullName evidence="2">Uncharacterized protein</fullName>
    </submittedName>
</protein>
<comment type="caution">
    <text evidence="2">The sequence shown here is derived from an EMBL/GenBank/DDBJ whole genome shotgun (WGS) entry which is preliminary data.</text>
</comment>
<keyword evidence="3" id="KW-1185">Reference proteome</keyword>
<dbReference type="AlphaFoldDB" id="A0A059KLL1"/>
<accession>A0A059KLL1</accession>
<proteinExistence type="predicted"/>